<dbReference type="GO" id="GO:0006084">
    <property type="term" value="P:acetyl-CoA metabolic process"/>
    <property type="evidence" value="ECO:0007669"/>
    <property type="project" value="InterPro"/>
</dbReference>
<dbReference type="GO" id="GO:0004421">
    <property type="term" value="F:hydroxymethylglutaryl-CoA synthase activity"/>
    <property type="evidence" value="ECO:0007669"/>
    <property type="project" value="InterPro"/>
</dbReference>
<reference evidence="5 6" key="1">
    <citation type="submission" date="2019-01" db="EMBL/GenBank/DDBJ databases">
        <authorList>
            <person name="Chen W.-M."/>
        </authorList>
    </citation>
    <scope>NUCLEOTIDE SEQUENCE [LARGE SCALE GENOMIC DNA]</scope>
    <source>
        <strain evidence="5 6">KYPY4</strain>
    </source>
</reference>
<dbReference type="SUPFAM" id="SSF53901">
    <property type="entry name" value="Thiolase-like"/>
    <property type="match status" value="2"/>
</dbReference>
<sequence>MTDHGPIGIDRIGIDPGTLSLDMAALVAARGGDVGTVCGDMMIDQRSLLPPWEDPVTLAVNAAEPVLAGEDRGAVKLLLVASESAPDQEKALSTWVQRHLGLADDCRNLEVKHACYGGTGALHLALAWLAAEAQPGEKALVVCTDQSRAHFGQPYEFVMGAGAAALLLSHEPRFLAIDRGLSGLYTHEVSDLIRPTSRVEAGHSETSLLSYMDAVDTAFERYAVKLQARRGVGLGSLAALQQWLPFQIYHAPFGGITRRAHRAVLRSVPGWQAGALAADYADRVEPSLVFNRRMGGTYAASVFISLAGLAWQAGDSVNGRRVGIYSYGSGSTGEFYSGVFGPQAASIAQQAQVRERLDARLAASVAEYEEAETRRSAQIDEGDFDVATSGLRGLWHSHYAGRGRLVFEGARGHVRRYGRS</sequence>
<dbReference type="Pfam" id="PF01154">
    <property type="entry name" value="HMG_CoA_synt_N"/>
    <property type="match status" value="1"/>
</dbReference>
<evidence type="ECO:0000259" key="3">
    <source>
        <dbReference type="Pfam" id="PF01154"/>
    </source>
</evidence>
<dbReference type="InterPro" id="IPR013746">
    <property type="entry name" value="HMG_CoA_synt_C_dom"/>
</dbReference>
<name>A0A437RE58_9BURK</name>
<keyword evidence="6" id="KW-1185">Reference proteome</keyword>
<evidence type="ECO:0000259" key="4">
    <source>
        <dbReference type="Pfam" id="PF08540"/>
    </source>
</evidence>
<dbReference type="PANTHER" id="PTHR43323:SF2">
    <property type="entry name" value="HYDROXYMETHYLGLUTARYL-COA SYNTHASE"/>
    <property type="match status" value="1"/>
</dbReference>
<comment type="caution">
    <text evidence="5">The sequence shown here is derived from an EMBL/GenBank/DDBJ whole genome shotgun (WGS) entry which is preliminary data.</text>
</comment>
<dbReference type="InterPro" id="IPR013528">
    <property type="entry name" value="HMG_CoA_synth_N"/>
</dbReference>
<proteinExistence type="inferred from homology"/>
<keyword evidence="2" id="KW-0808">Transferase</keyword>
<gene>
    <name evidence="5" type="ORF">EOE66_12860</name>
</gene>
<evidence type="ECO:0000313" key="6">
    <source>
        <dbReference type="Proteomes" id="UP000285575"/>
    </source>
</evidence>
<dbReference type="EMBL" id="SACR01000004">
    <property type="protein sequence ID" value="RVU45047.1"/>
    <property type="molecule type" value="Genomic_DNA"/>
</dbReference>
<protein>
    <submittedName>
        <fullName evidence="5">Hydroxymethylglutaryl-CoA synthase family protein</fullName>
    </submittedName>
</protein>
<dbReference type="InterPro" id="IPR016039">
    <property type="entry name" value="Thiolase-like"/>
</dbReference>
<comment type="similarity">
    <text evidence="1">Belongs to the thiolase-like superfamily. HMG-CoA synthase family.</text>
</comment>
<dbReference type="Proteomes" id="UP000285575">
    <property type="component" value="Unassembled WGS sequence"/>
</dbReference>
<feature type="domain" description="Hydroxymethylglutaryl-coenzyme A synthase N-terminal" evidence="3">
    <location>
        <begin position="77"/>
        <end position="169"/>
    </location>
</feature>
<evidence type="ECO:0000313" key="5">
    <source>
        <dbReference type="EMBL" id="RVU45047.1"/>
    </source>
</evidence>
<dbReference type="OrthoDB" id="9769523at2"/>
<dbReference type="RefSeq" id="WP_128229111.1">
    <property type="nucleotide sequence ID" value="NZ_SACR01000004.1"/>
</dbReference>
<accession>A0A437RE58</accession>
<dbReference type="CDD" id="cd00827">
    <property type="entry name" value="init_cond_enzymes"/>
    <property type="match status" value="1"/>
</dbReference>
<evidence type="ECO:0000256" key="2">
    <source>
        <dbReference type="ARBA" id="ARBA00022679"/>
    </source>
</evidence>
<dbReference type="AlphaFoldDB" id="A0A437RE58"/>
<organism evidence="5 6">
    <name type="scientific">Rubrivivax rivuli</name>
    <dbReference type="NCBI Taxonomy" id="1862385"/>
    <lineage>
        <taxon>Bacteria</taxon>
        <taxon>Pseudomonadati</taxon>
        <taxon>Pseudomonadota</taxon>
        <taxon>Betaproteobacteria</taxon>
        <taxon>Burkholderiales</taxon>
        <taxon>Sphaerotilaceae</taxon>
        <taxon>Rubrivivax</taxon>
    </lineage>
</organism>
<dbReference type="Gene3D" id="3.40.47.10">
    <property type="match status" value="2"/>
</dbReference>
<evidence type="ECO:0000256" key="1">
    <source>
        <dbReference type="ARBA" id="ARBA00007061"/>
    </source>
</evidence>
<dbReference type="PANTHER" id="PTHR43323">
    <property type="entry name" value="3-HYDROXY-3-METHYLGLUTARYL COENZYME A SYNTHASE"/>
    <property type="match status" value="1"/>
</dbReference>
<dbReference type="Pfam" id="PF08540">
    <property type="entry name" value="HMG_CoA_synt_C"/>
    <property type="match status" value="1"/>
</dbReference>
<feature type="domain" description="Hydroxymethylglutaryl-coenzyme A synthase C-terminal" evidence="4">
    <location>
        <begin position="279"/>
        <end position="386"/>
    </location>
</feature>